<proteinExistence type="predicted"/>
<dbReference type="EMBL" id="ML211260">
    <property type="protein sequence ID" value="TFK85326.1"/>
    <property type="molecule type" value="Genomic_DNA"/>
</dbReference>
<dbReference type="SUPFAM" id="SSF46609">
    <property type="entry name" value="Fe,Mn superoxide dismutase (SOD), N-terminal domain"/>
    <property type="match status" value="1"/>
</dbReference>
<dbReference type="InterPro" id="IPR036324">
    <property type="entry name" value="Mn/Fe_SOD_N_sf"/>
</dbReference>
<sequence>MPVTAQLQLQLATDEPHPNPHATDKPNIQLEPFEPHISGKVMDIYYTKHRQVYANLLPGGIGGYYLEPEKLEFANILTPNSLLPPVPIIDI</sequence>
<gene>
    <name evidence="1" type="ORF">K466DRAFT_601280</name>
</gene>
<accession>A0A5C3P6L2</accession>
<protein>
    <submittedName>
        <fullName evidence="1">Uncharacterized protein</fullName>
    </submittedName>
</protein>
<dbReference type="AlphaFoldDB" id="A0A5C3P6L2"/>
<evidence type="ECO:0000313" key="1">
    <source>
        <dbReference type="EMBL" id="TFK85326.1"/>
    </source>
</evidence>
<dbReference type="Proteomes" id="UP000308197">
    <property type="component" value="Unassembled WGS sequence"/>
</dbReference>
<dbReference type="InParanoid" id="A0A5C3P6L2"/>
<keyword evidence="2" id="KW-1185">Reference proteome</keyword>
<reference evidence="1 2" key="1">
    <citation type="journal article" date="2019" name="Nat. Ecol. Evol.">
        <title>Megaphylogeny resolves global patterns of mushroom evolution.</title>
        <authorList>
            <person name="Varga T."/>
            <person name="Krizsan K."/>
            <person name="Foldi C."/>
            <person name="Dima B."/>
            <person name="Sanchez-Garcia M."/>
            <person name="Sanchez-Ramirez S."/>
            <person name="Szollosi G.J."/>
            <person name="Szarkandi J.G."/>
            <person name="Papp V."/>
            <person name="Albert L."/>
            <person name="Andreopoulos W."/>
            <person name="Angelini C."/>
            <person name="Antonin V."/>
            <person name="Barry K.W."/>
            <person name="Bougher N.L."/>
            <person name="Buchanan P."/>
            <person name="Buyck B."/>
            <person name="Bense V."/>
            <person name="Catcheside P."/>
            <person name="Chovatia M."/>
            <person name="Cooper J."/>
            <person name="Damon W."/>
            <person name="Desjardin D."/>
            <person name="Finy P."/>
            <person name="Geml J."/>
            <person name="Haridas S."/>
            <person name="Hughes K."/>
            <person name="Justo A."/>
            <person name="Karasinski D."/>
            <person name="Kautmanova I."/>
            <person name="Kiss B."/>
            <person name="Kocsube S."/>
            <person name="Kotiranta H."/>
            <person name="LaButti K.M."/>
            <person name="Lechner B.E."/>
            <person name="Liimatainen K."/>
            <person name="Lipzen A."/>
            <person name="Lukacs Z."/>
            <person name="Mihaltcheva S."/>
            <person name="Morgado L.N."/>
            <person name="Niskanen T."/>
            <person name="Noordeloos M.E."/>
            <person name="Ohm R.A."/>
            <person name="Ortiz-Santana B."/>
            <person name="Ovrebo C."/>
            <person name="Racz N."/>
            <person name="Riley R."/>
            <person name="Savchenko A."/>
            <person name="Shiryaev A."/>
            <person name="Soop K."/>
            <person name="Spirin V."/>
            <person name="Szebenyi C."/>
            <person name="Tomsovsky M."/>
            <person name="Tulloss R.E."/>
            <person name="Uehling J."/>
            <person name="Grigoriev I.V."/>
            <person name="Vagvolgyi C."/>
            <person name="Papp T."/>
            <person name="Martin F.M."/>
            <person name="Miettinen O."/>
            <person name="Hibbett D.S."/>
            <person name="Nagy L.G."/>
        </authorList>
    </citation>
    <scope>NUCLEOTIDE SEQUENCE [LARGE SCALE GENOMIC DNA]</scope>
    <source>
        <strain evidence="1 2">HHB13444</strain>
    </source>
</reference>
<evidence type="ECO:0000313" key="2">
    <source>
        <dbReference type="Proteomes" id="UP000308197"/>
    </source>
</evidence>
<organism evidence="1 2">
    <name type="scientific">Polyporus arcularius HHB13444</name>
    <dbReference type="NCBI Taxonomy" id="1314778"/>
    <lineage>
        <taxon>Eukaryota</taxon>
        <taxon>Fungi</taxon>
        <taxon>Dikarya</taxon>
        <taxon>Basidiomycota</taxon>
        <taxon>Agaricomycotina</taxon>
        <taxon>Agaricomycetes</taxon>
        <taxon>Polyporales</taxon>
        <taxon>Polyporaceae</taxon>
        <taxon>Polyporus</taxon>
    </lineage>
</organism>
<name>A0A5C3P6L2_9APHY</name>